<dbReference type="OrthoDB" id="5135333at2759"/>
<dbReference type="Proteomes" id="UP000240883">
    <property type="component" value="Unassembled WGS sequence"/>
</dbReference>
<accession>A0A2T2NFZ8</accession>
<feature type="domain" description="Heterokaryon incompatibility" evidence="1">
    <location>
        <begin position="209"/>
        <end position="360"/>
    </location>
</feature>
<gene>
    <name evidence="2" type="ORF">BS50DRAFT_636553</name>
</gene>
<proteinExistence type="predicted"/>
<evidence type="ECO:0000259" key="1">
    <source>
        <dbReference type="Pfam" id="PF06985"/>
    </source>
</evidence>
<dbReference type="InterPro" id="IPR010730">
    <property type="entry name" value="HET"/>
</dbReference>
<dbReference type="Pfam" id="PF06985">
    <property type="entry name" value="HET"/>
    <property type="match status" value="1"/>
</dbReference>
<evidence type="ECO:0000313" key="2">
    <source>
        <dbReference type="EMBL" id="PSN64362.1"/>
    </source>
</evidence>
<dbReference type="STRING" id="1448308.A0A2T2NFZ8"/>
<dbReference type="EMBL" id="KZ678138">
    <property type="protein sequence ID" value="PSN64362.1"/>
    <property type="molecule type" value="Genomic_DNA"/>
</dbReference>
<reference evidence="2 3" key="1">
    <citation type="journal article" date="2018" name="Front. Microbiol.">
        <title>Genome-Wide Analysis of Corynespora cassiicola Leaf Fall Disease Putative Effectors.</title>
        <authorList>
            <person name="Lopez D."/>
            <person name="Ribeiro S."/>
            <person name="Label P."/>
            <person name="Fumanal B."/>
            <person name="Venisse J.S."/>
            <person name="Kohler A."/>
            <person name="de Oliveira R.R."/>
            <person name="Labutti K."/>
            <person name="Lipzen A."/>
            <person name="Lail K."/>
            <person name="Bauer D."/>
            <person name="Ohm R.A."/>
            <person name="Barry K.W."/>
            <person name="Spatafora J."/>
            <person name="Grigoriev I.V."/>
            <person name="Martin F.M."/>
            <person name="Pujade-Renaud V."/>
        </authorList>
    </citation>
    <scope>NUCLEOTIDE SEQUENCE [LARGE SCALE GENOMIC DNA]</scope>
    <source>
        <strain evidence="2 3">Philippines</strain>
    </source>
</reference>
<dbReference type="PANTHER" id="PTHR33112">
    <property type="entry name" value="DOMAIN PROTEIN, PUTATIVE-RELATED"/>
    <property type="match status" value="1"/>
</dbReference>
<protein>
    <submittedName>
        <fullName evidence="2">HET-domain-containing protein</fullName>
    </submittedName>
</protein>
<sequence length="744" mass="86627">MHVTGNCEGPIDLKECPVYSVLGEELHPEKYVIRVELSSLDEVTFQIEQTLRLEDRSAWTLEGHANSLLFEMNVGKYNQTDIGKECPSCDGMKNYWHSLKDRPNFTEQPLLLRWDWCQNTWRMSFIGSGISDQEPFFHPVKVETGLFSLDHQWMNEHRIKDCYKICDEEHAGTCHTILDSYLLFEPLTELYLIDVQRSCLVSRSGNSKYAALSYVWGKEKKPFQTTEENLNDLLQEGSFQRCGDVIPKTIRDCIGLVANLGLRYLWVDRFCIIQNHEVHKQHQIDNMASIYANSYFTVIAANGDDDSYGLRGLRASEVERDLPWMFFPGNKREAFIWDKYIAFPDNGGSRYKERGWTFQEYELSPRKLLFTQRTLFWICKDSVYPEPKIIGEEFPGDSKFHEMSRAVGQGLNLDSLPVREPLRSLHSYSLAVERFSSRELRYPEDTQRAFTAILSAASRSLGRLHFGIPERLFNECLLWEPKILVEKTIRRRKDSKGNILDRFPSWSWLGWEGQVDTEYWQNRFDHSRMWIKSESIIKWYKLIDDLKTRIQIGSTPCTTKDERNEDWIQNDEYDLEHPPPLQTTTTAYQIPWSPTISLRASRAFVRVVGSDGSLTASSFGRYWHRSEFLVDASGSIVGTVRLTSGDFVPFGQTCELIGISKGMMHLGHALLDYTFLEYFFFNRENMKAIEDYDNIDESVPIQHRFYNVLWIEWKGDIAYRRGTGRVFADHWESIATEEIDVLLG</sequence>
<keyword evidence="3" id="KW-1185">Reference proteome</keyword>
<organism evidence="2 3">
    <name type="scientific">Corynespora cassiicola Philippines</name>
    <dbReference type="NCBI Taxonomy" id="1448308"/>
    <lineage>
        <taxon>Eukaryota</taxon>
        <taxon>Fungi</taxon>
        <taxon>Dikarya</taxon>
        <taxon>Ascomycota</taxon>
        <taxon>Pezizomycotina</taxon>
        <taxon>Dothideomycetes</taxon>
        <taxon>Pleosporomycetidae</taxon>
        <taxon>Pleosporales</taxon>
        <taxon>Corynesporascaceae</taxon>
        <taxon>Corynespora</taxon>
    </lineage>
</organism>
<dbReference type="PANTHER" id="PTHR33112:SF16">
    <property type="entry name" value="HETEROKARYON INCOMPATIBILITY DOMAIN-CONTAINING PROTEIN"/>
    <property type="match status" value="1"/>
</dbReference>
<name>A0A2T2NFZ8_CORCC</name>
<dbReference type="AlphaFoldDB" id="A0A2T2NFZ8"/>
<evidence type="ECO:0000313" key="3">
    <source>
        <dbReference type="Proteomes" id="UP000240883"/>
    </source>
</evidence>